<keyword evidence="4" id="KW-1185">Reference proteome</keyword>
<evidence type="ECO:0000259" key="2">
    <source>
        <dbReference type="PROSITE" id="PS50011"/>
    </source>
</evidence>
<dbReference type="AlphaFoldDB" id="A0A5S4GQ59"/>
<dbReference type="OrthoDB" id="5166861at2"/>
<feature type="transmembrane region" description="Helical" evidence="1">
    <location>
        <begin position="471"/>
        <end position="492"/>
    </location>
</feature>
<protein>
    <recommendedName>
        <fullName evidence="2">Protein kinase domain-containing protein</fullName>
    </recommendedName>
</protein>
<feature type="transmembrane region" description="Helical" evidence="1">
    <location>
        <begin position="629"/>
        <end position="649"/>
    </location>
</feature>
<evidence type="ECO:0000256" key="1">
    <source>
        <dbReference type="SAM" id="Phobius"/>
    </source>
</evidence>
<dbReference type="Pfam" id="PF00069">
    <property type="entry name" value="Pkinase"/>
    <property type="match status" value="1"/>
</dbReference>
<dbReference type="InterPro" id="IPR000719">
    <property type="entry name" value="Prot_kinase_dom"/>
</dbReference>
<dbReference type="PANTHER" id="PTHR44329:SF11">
    <property type="entry name" value="OS09G0443600 PROTEIN"/>
    <property type="match status" value="1"/>
</dbReference>
<dbReference type="InterPro" id="IPR051681">
    <property type="entry name" value="Ser/Thr_Kinases-Pseudokinases"/>
</dbReference>
<evidence type="ECO:0000313" key="3">
    <source>
        <dbReference type="EMBL" id="TMR35095.1"/>
    </source>
</evidence>
<dbReference type="EMBL" id="VCKX01000037">
    <property type="protein sequence ID" value="TMR35095.1"/>
    <property type="molecule type" value="Genomic_DNA"/>
</dbReference>
<feature type="transmembrane region" description="Helical" evidence="1">
    <location>
        <begin position="553"/>
        <end position="572"/>
    </location>
</feature>
<feature type="domain" description="Protein kinase" evidence="2">
    <location>
        <begin position="153"/>
        <end position="418"/>
    </location>
</feature>
<proteinExistence type="predicted"/>
<dbReference type="SMART" id="SM00220">
    <property type="entry name" value="S_TKc"/>
    <property type="match status" value="1"/>
</dbReference>
<keyword evidence="1" id="KW-0812">Transmembrane</keyword>
<sequence length="707" mass="78009">MAQMSARSYAKALLQEIEGRSGERQTARLAEQDEDTVQKGAETFLNDILDHISNYEMEHRADFLSACDEARLRIAAGQRDSSLYGVMSLVCLTLKLLDRRFQSPDQEAQREADEYCTALFADPQIKKAIRLVYRPAGHAADSSEARTWDDLDFGTLEYHKAGTTSFILKGRMSRAVNEAGSRPALAVKCVLFPWNKLAAIARATDAYAATYGGDELTSVIVKPIASSDRWVIMPFQPGNTLGEHMSDFAAGGPSMAARLEKAHDIAAKLTAALHLLAGGAPVDANNPQHQHLDLSPNNVILDRETGEFRLIDLGVNHLYSRQVGIAEHDDSVYIAPEIKNRRPESVTADAYSLGIILMEIVAGSPPRDGRTPEEIWTTSPILGRVLEDLIDERPERRLLLGPAERGFTFDDLRVHLDFHFSLVRQESEAKDDHFSRPFAKYAPTSREVATQFKQVMKWRRLGDHRPRHEEYLLLFSVIATASWWFIAAKTALLKLDDLVAGELDLAAFAADAGLAANIVAFCQGLVAAKYYQTVLARLSVKEIPGRLARTTELLMRSMAIVAVPTTILSTFWAGLYWIWPWTCAAGALAVAACNGITLRLATQTVRASSREFSTVPEPGKVFARGFEQWWWTMLIYAVTIVIIAGGVAAGLLKDIWAYVFILVVITIGVHYVSKCVGAGPAVRGSLARAFFGGERLAILARREQAHG</sequence>
<feature type="transmembrane region" description="Helical" evidence="1">
    <location>
        <begin position="655"/>
        <end position="673"/>
    </location>
</feature>
<keyword evidence="1" id="KW-0472">Membrane</keyword>
<dbReference type="PANTHER" id="PTHR44329">
    <property type="entry name" value="SERINE/THREONINE-PROTEIN KINASE TNNI3K-RELATED"/>
    <property type="match status" value="1"/>
</dbReference>
<dbReference type="GO" id="GO:0004674">
    <property type="term" value="F:protein serine/threonine kinase activity"/>
    <property type="evidence" value="ECO:0007669"/>
    <property type="project" value="TreeGrafter"/>
</dbReference>
<dbReference type="GO" id="GO:0005524">
    <property type="term" value="F:ATP binding"/>
    <property type="evidence" value="ECO:0007669"/>
    <property type="project" value="InterPro"/>
</dbReference>
<dbReference type="SUPFAM" id="SSF56112">
    <property type="entry name" value="Protein kinase-like (PK-like)"/>
    <property type="match status" value="1"/>
</dbReference>
<reference evidence="3 4" key="1">
    <citation type="submission" date="2019-05" db="EMBL/GenBank/DDBJ databases">
        <title>Draft genome sequence of Nonomuraea zeae DSM 100528.</title>
        <authorList>
            <person name="Saricaoglu S."/>
            <person name="Isik K."/>
        </authorList>
    </citation>
    <scope>NUCLEOTIDE SEQUENCE [LARGE SCALE GENOMIC DNA]</scope>
    <source>
        <strain evidence="3 4">DSM 100528</strain>
    </source>
</reference>
<name>A0A5S4GQ59_9ACTN</name>
<dbReference type="Gene3D" id="1.10.510.10">
    <property type="entry name" value="Transferase(Phosphotransferase) domain 1"/>
    <property type="match status" value="1"/>
</dbReference>
<gene>
    <name evidence="3" type="ORF">ETD85_14780</name>
</gene>
<comment type="caution">
    <text evidence="3">The sequence shown here is derived from an EMBL/GenBank/DDBJ whole genome shotgun (WGS) entry which is preliminary data.</text>
</comment>
<dbReference type="PROSITE" id="PS50011">
    <property type="entry name" value="PROTEIN_KINASE_DOM"/>
    <property type="match status" value="1"/>
</dbReference>
<dbReference type="InterPro" id="IPR011009">
    <property type="entry name" value="Kinase-like_dom_sf"/>
</dbReference>
<keyword evidence="1" id="KW-1133">Transmembrane helix</keyword>
<accession>A0A5S4GQ59</accession>
<feature type="transmembrane region" description="Helical" evidence="1">
    <location>
        <begin position="512"/>
        <end position="532"/>
    </location>
</feature>
<organism evidence="3 4">
    <name type="scientific">Nonomuraea zeae</name>
    <dbReference type="NCBI Taxonomy" id="1642303"/>
    <lineage>
        <taxon>Bacteria</taxon>
        <taxon>Bacillati</taxon>
        <taxon>Actinomycetota</taxon>
        <taxon>Actinomycetes</taxon>
        <taxon>Streptosporangiales</taxon>
        <taxon>Streptosporangiaceae</taxon>
        <taxon>Nonomuraea</taxon>
    </lineage>
</organism>
<evidence type="ECO:0000313" key="4">
    <source>
        <dbReference type="Proteomes" id="UP000306628"/>
    </source>
</evidence>
<feature type="transmembrane region" description="Helical" evidence="1">
    <location>
        <begin position="578"/>
        <end position="601"/>
    </location>
</feature>
<dbReference type="Proteomes" id="UP000306628">
    <property type="component" value="Unassembled WGS sequence"/>
</dbReference>